<proteinExistence type="predicted"/>
<feature type="domain" description="MCM C-terminal AAA(+) ATPase" evidence="3">
    <location>
        <begin position="25"/>
        <end position="83"/>
    </location>
</feature>
<organism evidence="4 5">
    <name type="scientific">Helianthus annuus</name>
    <name type="common">Common sunflower</name>
    <dbReference type="NCBI Taxonomy" id="4232"/>
    <lineage>
        <taxon>Eukaryota</taxon>
        <taxon>Viridiplantae</taxon>
        <taxon>Streptophyta</taxon>
        <taxon>Embryophyta</taxon>
        <taxon>Tracheophyta</taxon>
        <taxon>Spermatophyta</taxon>
        <taxon>Magnoliopsida</taxon>
        <taxon>eudicotyledons</taxon>
        <taxon>Gunneridae</taxon>
        <taxon>Pentapetalae</taxon>
        <taxon>asterids</taxon>
        <taxon>campanulids</taxon>
        <taxon>Asterales</taxon>
        <taxon>Asteraceae</taxon>
        <taxon>Asteroideae</taxon>
        <taxon>Heliantheae alliance</taxon>
        <taxon>Heliantheae</taxon>
        <taxon>Helianthus</taxon>
    </lineage>
</organism>
<keyword evidence="2" id="KW-0067">ATP-binding</keyword>
<dbReference type="GO" id="GO:0016787">
    <property type="term" value="F:hydrolase activity"/>
    <property type="evidence" value="ECO:0007669"/>
    <property type="project" value="UniProtKB-KW"/>
</dbReference>
<accession>A0A251TQ13</accession>
<dbReference type="PANTHER" id="PTHR11630">
    <property type="entry name" value="DNA REPLICATION LICENSING FACTOR MCM FAMILY MEMBER"/>
    <property type="match status" value="1"/>
</dbReference>
<dbReference type="AlphaFoldDB" id="A0A251TQ13"/>
<dbReference type="InParanoid" id="A0A251TQ13"/>
<sequence length="171" mass="19686">MITSILLQSWMVLEEPALDYKISHALNSFKEEQTVSIAKAGITTSLNAANPAWGRYDLRRTPAENINLPPALLSRFDLLWLTLTKLTWIMILKWLDMLFTFTKNENLRPSGLLLSKLLFLGHIFQPPESYLHLFRENWRSIVTPPNYHLGRVPNGGVTIQQRATNHIKHNL</sequence>
<dbReference type="STRING" id="4232.A0A251TQ13"/>
<name>A0A251TQ13_HELAN</name>
<evidence type="ECO:0000313" key="5">
    <source>
        <dbReference type="Proteomes" id="UP000215914"/>
    </source>
</evidence>
<protein>
    <submittedName>
        <fullName evidence="4">Putative DNA replication licensing factor Mcm7, P-loop containing nucleoside triphosphate hydrolase</fullName>
    </submittedName>
</protein>
<dbReference type="PANTHER" id="PTHR11630:SF26">
    <property type="entry name" value="DNA REPLICATION LICENSING FACTOR MCM7"/>
    <property type="match status" value="1"/>
</dbReference>
<evidence type="ECO:0000259" key="3">
    <source>
        <dbReference type="PROSITE" id="PS50051"/>
    </source>
</evidence>
<keyword evidence="1" id="KW-0547">Nucleotide-binding</keyword>
<reference evidence="5" key="1">
    <citation type="journal article" date="2017" name="Nature">
        <title>The sunflower genome provides insights into oil metabolism, flowering and Asterid evolution.</title>
        <authorList>
            <person name="Badouin H."/>
            <person name="Gouzy J."/>
            <person name="Grassa C.J."/>
            <person name="Murat F."/>
            <person name="Staton S.E."/>
            <person name="Cottret L."/>
            <person name="Lelandais-Briere C."/>
            <person name="Owens G.L."/>
            <person name="Carrere S."/>
            <person name="Mayjonade B."/>
            <person name="Legrand L."/>
            <person name="Gill N."/>
            <person name="Kane N.C."/>
            <person name="Bowers J.E."/>
            <person name="Hubner S."/>
            <person name="Bellec A."/>
            <person name="Berard A."/>
            <person name="Berges H."/>
            <person name="Blanchet N."/>
            <person name="Boniface M.C."/>
            <person name="Brunel D."/>
            <person name="Catrice O."/>
            <person name="Chaidir N."/>
            <person name="Claudel C."/>
            <person name="Donnadieu C."/>
            <person name="Faraut T."/>
            <person name="Fievet G."/>
            <person name="Helmstetter N."/>
            <person name="King M."/>
            <person name="Knapp S.J."/>
            <person name="Lai Z."/>
            <person name="Le Paslier M.C."/>
            <person name="Lippi Y."/>
            <person name="Lorenzon L."/>
            <person name="Mandel J.R."/>
            <person name="Marage G."/>
            <person name="Marchand G."/>
            <person name="Marquand E."/>
            <person name="Bret-Mestries E."/>
            <person name="Morien E."/>
            <person name="Nambeesan S."/>
            <person name="Nguyen T."/>
            <person name="Pegot-Espagnet P."/>
            <person name="Pouilly N."/>
            <person name="Raftis F."/>
            <person name="Sallet E."/>
            <person name="Schiex T."/>
            <person name="Thomas J."/>
            <person name="Vandecasteele C."/>
            <person name="Vares D."/>
            <person name="Vear F."/>
            <person name="Vautrin S."/>
            <person name="Crespi M."/>
            <person name="Mangin B."/>
            <person name="Burke J.M."/>
            <person name="Salse J."/>
            <person name="Munos S."/>
            <person name="Vincourt P."/>
            <person name="Rieseberg L.H."/>
            <person name="Langlade N.B."/>
        </authorList>
    </citation>
    <scope>NUCLEOTIDE SEQUENCE [LARGE SCALE GENOMIC DNA]</scope>
    <source>
        <strain evidence="5">cv. SF193</strain>
    </source>
</reference>
<dbReference type="GO" id="GO:0003677">
    <property type="term" value="F:DNA binding"/>
    <property type="evidence" value="ECO:0007669"/>
    <property type="project" value="InterPro"/>
</dbReference>
<dbReference type="Pfam" id="PF00493">
    <property type="entry name" value="MCM"/>
    <property type="match status" value="1"/>
</dbReference>
<dbReference type="Proteomes" id="UP000215914">
    <property type="component" value="Chromosome 10"/>
</dbReference>
<evidence type="ECO:0000256" key="2">
    <source>
        <dbReference type="ARBA" id="ARBA00022840"/>
    </source>
</evidence>
<evidence type="ECO:0000256" key="1">
    <source>
        <dbReference type="ARBA" id="ARBA00022741"/>
    </source>
</evidence>
<gene>
    <name evidence="4" type="ORF">HannXRQ_Chr10g0315631</name>
</gene>
<dbReference type="GO" id="GO:0005524">
    <property type="term" value="F:ATP binding"/>
    <property type="evidence" value="ECO:0007669"/>
    <property type="project" value="UniProtKB-KW"/>
</dbReference>
<evidence type="ECO:0000313" key="4">
    <source>
        <dbReference type="EMBL" id="OTG12984.1"/>
    </source>
</evidence>
<keyword evidence="4" id="KW-0378">Hydrolase</keyword>
<dbReference type="PROSITE" id="PS50051">
    <property type="entry name" value="MCM_2"/>
    <property type="match status" value="1"/>
</dbReference>
<keyword evidence="5" id="KW-1185">Reference proteome</keyword>
<dbReference type="InterPro" id="IPR031327">
    <property type="entry name" value="MCM"/>
</dbReference>
<dbReference type="Gene3D" id="3.40.50.300">
    <property type="entry name" value="P-loop containing nucleotide triphosphate hydrolases"/>
    <property type="match status" value="1"/>
</dbReference>
<dbReference type="EMBL" id="CM007899">
    <property type="protein sequence ID" value="OTG12984.1"/>
    <property type="molecule type" value="Genomic_DNA"/>
</dbReference>
<dbReference type="InterPro" id="IPR027417">
    <property type="entry name" value="P-loop_NTPase"/>
</dbReference>
<dbReference type="InterPro" id="IPR001208">
    <property type="entry name" value="MCM_dom"/>
</dbReference>